<keyword evidence="1" id="KW-0812">Transmembrane</keyword>
<keyword evidence="4" id="KW-1185">Reference proteome</keyword>
<name>A0A1I0CFB8_9ACTN</name>
<dbReference type="InterPro" id="IPR011008">
    <property type="entry name" value="Dimeric_a/b-barrel"/>
</dbReference>
<dbReference type="PANTHER" id="PTHR40057">
    <property type="entry name" value="SLR1162 PROTEIN"/>
    <property type="match status" value="1"/>
</dbReference>
<protein>
    <recommendedName>
        <fullName evidence="2">ABM domain-containing protein</fullName>
    </recommendedName>
</protein>
<dbReference type="PANTHER" id="PTHR40057:SF1">
    <property type="entry name" value="SLR1162 PROTEIN"/>
    <property type="match status" value="1"/>
</dbReference>
<dbReference type="Proteomes" id="UP000198507">
    <property type="component" value="Unassembled WGS sequence"/>
</dbReference>
<dbReference type="Pfam" id="PF03992">
    <property type="entry name" value="ABM"/>
    <property type="match status" value="1"/>
</dbReference>
<evidence type="ECO:0000256" key="1">
    <source>
        <dbReference type="SAM" id="Phobius"/>
    </source>
</evidence>
<dbReference type="InterPro" id="IPR038762">
    <property type="entry name" value="ABM_predict"/>
</dbReference>
<dbReference type="Gene3D" id="3.30.70.100">
    <property type="match status" value="1"/>
</dbReference>
<keyword evidence="1" id="KW-0472">Membrane</keyword>
<evidence type="ECO:0000313" key="3">
    <source>
        <dbReference type="EMBL" id="SET18028.1"/>
    </source>
</evidence>
<dbReference type="OrthoDB" id="1494254at2"/>
<keyword evidence="1" id="KW-1133">Transmembrane helix</keyword>
<accession>A0A1I0CFB8</accession>
<dbReference type="EMBL" id="FOIE01000003">
    <property type="protein sequence ID" value="SET18028.1"/>
    <property type="molecule type" value="Genomic_DNA"/>
</dbReference>
<dbReference type="SUPFAM" id="SSF54909">
    <property type="entry name" value="Dimeric alpha+beta barrel"/>
    <property type="match status" value="1"/>
</dbReference>
<dbReference type="RefSeq" id="WP_091441862.1">
    <property type="nucleotide sequence ID" value="NZ_FOIE01000003.1"/>
</dbReference>
<feature type="domain" description="ABM" evidence="2">
    <location>
        <begin position="24"/>
        <end position="99"/>
    </location>
</feature>
<feature type="transmembrane region" description="Helical" evidence="1">
    <location>
        <begin position="166"/>
        <end position="190"/>
    </location>
</feature>
<proteinExistence type="predicted"/>
<sequence>MQRRERSTSSPVTAPQEVVAAAEPVTVTVARDVRADQREAFERWAGEVLGLAAEFPGNLGTSLLRPGPGSTRYHLVYRFADGESLARWERSTERQAALQRVEHLSDRVDYAHVAGLDSFFTALTPSRPGPRWRMTALTVAAVFGITLVFQLLVSPHVTSWPLPLRLLLSAVIVVVLLGYVVMPVLTRLFARWLHPSRD</sequence>
<evidence type="ECO:0000259" key="2">
    <source>
        <dbReference type="Pfam" id="PF03992"/>
    </source>
</evidence>
<organism evidence="3 4">
    <name type="scientific">Geodermatophilus poikilotrophus</name>
    <dbReference type="NCBI Taxonomy" id="1333667"/>
    <lineage>
        <taxon>Bacteria</taxon>
        <taxon>Bacillati</taxon>
        <taxon>Actinomycetota</taxon>
        <taxon>Actinomycetes</taxon>
        <taxon>Geodermatophilales</taxon>
        <taxon>Geodermatophilaceae</taxon>
        <taxon>Geodermatophilus</taxon>
    </lineage>
</organism>
<gene>
    <name evidence="3" type="ORF">SAMN04488546_1544</name>
</gene>
<evidence type="ECO:0000313" key="4">
    <source>
        <dbReference type="Proteomes" id="UP000198507"/>
    </source>
</evidence>
<dbReference type="AlphaFoldDB" id="A0A1I0CFB8"/>
<dbReference type="InterPro" id="IPR007138">
    <property type="entry name" value="ABM_dom"/>
</dbReference>
<feature type="transmembrane region" description="Helical" evidence="1">
    <location>
        <begin position="134"/>
        <end position="154"/>
    </location>
</feature>
<reference evidence="4" key="1">
    <citation type="submission" date="2016-10" db="EMBL/GenBank/DDBJ databases">
        <authorList>
            <person name="Varghese N."/>
            <person name="Submissions S."/>
        </authorList>
    </citation>
    <scope>NUCLEOTIDE SEQUENCE [LARGE SCALE GENOMIC DNA]</scope>
    <source>
        <strain evidence="4">DSM 44209</strain>
    </source>
</reference>